<organism evidence="2 3">
    <name type="scientific">Leptosia nina</name>
    <dbReference type="NCBI Taxonomy" id="320188"/>
    <lineage>
        <taxon>Eukaryota</taxon>
        <taxon>Metazoa</taxon>
        <taxon>Ecdysozoa</taxon>
        <taxon>Arthropoda</taxon>
        <taxon>Hexapoda</taxon>
        <taxon>Insecta</taxon>
        <taxon>Pterygota</taxon>
        <taxon>Neoptera</taxon>
        <taxon>Endopterygota</taxon>
        <taxon>Lepidoptera</taxon>
        <taxon>Glossata</taxon>
        <taxon>Ditrysia</taxon>
        <taxon>Papilionoidea</taxon>
        <taxon>Pieridae</taxon>
        <taxon>Pierinae</taxon>
        <taxon>Leptosia</taxon>
    </lineage>
</organism>
<accession>A0AAV1IWS0</accession>
<gene>
    <name evidence="2" type="ORF">LNINA_LOCUS855</name>
</gene>
<sequence>MLRACRVQKTCGHAVLSLTAPPRPPPPSDGPSDDSLEYNMHYAKSVILTSDVRPRMPPPLAARVDRREGAGEPALSR</sequence>
<reference evidence="2 3" key="1">
    <citation type="submission" date="2023-11" db="EMBL/GenBank/DDBJ databases">
        <authorList>
            <person name="Okamura Y."/>
        </authorList>
    </citation>
    <scope>NUCLEOTIDE SEQUENCE [LARGE SCALE GENOMIC DNA]</scope>
</reference>
<name>A0AAV1IWS0_9NEOP</name>
<evidence type="ECO:0000313" key="2">
    <source>
        <dbReference type="EMBL" id="CAK1540834.1"/>
    </source>
</evidence>
<protein>
    <submittedName>
        <fullName evidence="2">Uncharacterized protein</fullName>
    </submittedName>
</protein>
<keyword evidence="3" id="KW-1185">Reference proteome</keyword>
<dbReference type="Proteomes" id="UP001497472">
    <property type="component" value="Unassembled WGS sequence"/>
</dbReference>
<dbReference type="EMBL" id="CAVLEF010000001">
    <property type="protein sequence ID" value="CAK1540834.1"/>
    <property type="molecule type" value="Genomic_DNA"/>
</dbReference>
<feature type="region of interest" description="Disordered" evidence="1">
    <location>
        <begin position="16"/>
        <end position="36"/>
    </location>
</feature>
<evidence type="ECO:0000313" key="3">
    <source>
        <dbReference type="Proteomes" id="UP001497472"/>
    </source>
</evidence>
<feature type="region of interest" description="Disordered" evidence="1">
    <location>
        <begin position="52"/>
        <end position="77"/>
    </location>
</feature>
<proteinExistence type="predicted"/>
<dbReference type="AlphaFoldDB" id="A0AAV1IWS0"/>
<comment type="caution">
    <text evidence="2">The sequence shown here is derived from an EMBL/GenBank/DDBJ whole genome shotgun (WGS) entry which is preliminary data.</text>
</comment>
<evidence type="ECO:0000256" key="1">
    <source>
        <dbReference type="SAM" id="MobiDB-lite"/>
    </source>
</evidence>